<evidence type="ECO:0008006" key="4">
    <source>
        <dbReference type="Google" id="ProtNLM"/>
    </source>
</evidence>
<dbReference type="GO" id="GO:0006281">
    <property type="term" value="P:DNA repair"/>
    <property type="evidence" value="ECO:0007669"/>
    <property type="project" value="TreeGrafter"/>
</dbReference>
<dbReference type="EMBL" id="BMCP01000007">
    <property type="protein sequence ID" value="GGE53947.1"/>
    <property type="molecule type" value="Genomic_DNA"/>
</dbReference>
<dbReference type="GO" id="GO:0008967">
    <property type="term" value="F:phosphoglycolate phosphatase activity"/>
    <property type="evidence" value="ECO:0007669"/>
    <property type="project" value="TreeGrafter"/>
</dbReference>
<keyword evidence="1" id="KW-1133">Transmembrane helix</keyword>
<dbReference type="Proteomes" id="UP000602745">
    <property type="component" value="Unassembled WGS sequence"/>
</dbReference>
<evidence type="ECO:0000313" key="3">
    <source>
        <dbReference type="Proteomes" id="UP000602745"/>
    </source>
</evidence>
<dbReference type="Pfam" id="PF13419">
    <property type="entry name" value="HAD_2"/>
    <property type="match status" value="1"/>
</dbReference>
<keyword evidence="1" id="KW-0812">Transmembrane</keyword>
<dbReference type="InterPro" id="IPR036412">
    <property type="entry name" value="HAD-like_sf"/>
</dbReference>
<dbReference type="PANTHER" id="PTHR43434">
    <property type="entry name" value="PHOSPHOGLYCOLATE PHOSPHATASE"/>
    <property type="match status" value="1"/>
</dbReference>
<dbReference type="Gene3D" id="1.10.150.240">
    <property type="entry name" value="Putative phosphatase, domain 2"/>
    <property type="match status" value="1"/>
</dbReference>
<feature type="transmembrane region" description="Helical" evidence="1">
    <location>
        <begin position="45"/>
        <end position="73"/>
    </location>
</feature>
<dbReference type="InterPro" id="IPR023198">
    <property type="entry name" value="PGP-like_dom2"/>
</dbReference>
<dbReference type="AlphaFoldDB" id="A0A8J3E0C9"/>
<proteinExistence type="predicted"/>
<dbReference type="InterPro" id="IPR050155">
    <property type="entry name" value="HAD-like_hydrolase_sf"/>
</dbReference>
<dbReference type="Gene3D" id="3.40.50.1000">
    <property type="entry name" value="HAD superfamily/HAD-like"/>
    <property type="match status" value="1"/>
</dbReference>
<organism evidence="2 3">
    <name type="scientific">Agaricicola taiwanensis</name>
    <dbReference type="NCBI Taxonomy" id="591372"/>
    <lineage>
        <taxon>Bacteria</taxon>
        <taxon>Pseudomonadati</taxon>
        <taxon>Pseudomonadota</taxon>
        <taxon>Alphaproteobacteria</taxon>
        <taxon>Rhodobacterales</taxon>
        <taxon>Paracoccaceae</taxon>
        <taxon>Agaricicola</taxon>
    </lineage>
</organism>
<dbReference type="PANTHER" id="PTHR43434:SF13">
    <property type="entry name" value="PHOSPHOGLYCOLATE PHOSPHATASE"/>
    <property type="match status" value="1"/>
</dbReference>
<keyword evidence="1" id="KW-0472">Membrane</keyword>
<evidence type="ECO:0000313" key="2">
    <source>
        <dbReference type="EMBL" id="GGE53947.1"/>
    </source>
</evidence>
<gene>
    <name evidence="2" type="ORF">GCM10007276_33820</name>
</gene>
<reference evidence="2" key="2">
    <citation type="submission" date="2020-09" db="EMBL/GenBank/DDBJ databases">
        <authorList>
            <person name="Sun Q."/>
            <person name="Sedlacek I."/>
        </authorList>
    </citation>
    <scope>NUCLEOTIDE SEQUENCE</scope>
    <source>
        <strain evidence="2">CCM 7684</strain>
    </source>
</reference>
<feature type="transmembrane region" description="Helical" evidence="1">
    <location>
        <begin position="12"/>
        <end position="33"/>
    </location>
</feature>
<keyword evidence="3" id="KW-1185">Reference proteome</keyword>
<protein>
    <recommendedName>
        <fullName evidence="4">HAD family hydrolase</fullName>
    </recommendedName>
</protein>
<comment type="caution">
    <text evidence="2">The sequence shown here is derived from an EMBL/GenBank/DDBJ whole genome shotgun (WGS) entry which is preliminary data.</text>
</comment>
<name>A0A8J3E0C9_9RHOB</name>
<dbReference type="SFLD" id="SFLDG01129">
    <property type="entry name" value="C1.5:_HAD__Beta-PGM__Phosphata"/>
    <property type="match status" value="1"/>
</dbReference>
<accession>A0A8J3E0C9</accession>
<evidence type="ECO:0000256" key="1">
    <source>
        <dbReference type="SAM" id="Phobius"/>
    </source>
</evidence>
<dbReference type="InterPro" id="IPR041492">
    <property type="entry name" value="HAD_2"/>
</dbReference>
<dbReference type="GO" id="GO:0005829">
    <property type="term" value="C:cytosol"/>
    <property type="evidence" value="ECO:0007669"/>
    <property type="project" value="TreeGrafter"/>
</dbReference>
<dbReference type="InterPro" id="IPR023214">
    <property type="entry name" value="HAD_sf"/>
</dbReference>
<reference evidence="2" key="1">
    <citation type="journal article" date="2014" name="Int. J. Syst. Evol. Microbiol.">
        <title>Complete genome sequence of Corynebacterium casei LMG S-19264T (=DSM 44701T), isolated from a smear-ripened cheese.</title>
        <authorList>
            <consortium name="US DOE Joint Genome Institute (JGI-PGF)"/>
            <person name="Walter F."/>
            <person name="Albersmeier A."/>
            <person name="Kalinowski J."/>
            <person name="Ruckert C."/>
        </authorList>
    </citation>
    <scope>NUCLEOTIDE SEQUENCE</scope>
    <source>
        <strain evidence="2">CCM 7684</strain>
    </source>
</reference>
<sequence length="330" mass="35958">MAALKARYLALLTFNVAKQTALGVALLATFYGLQDYLQGRYNHDLLLKISLLCFLGLTVFITFAAFAVTWLLVPRGRVLYRRSGSENLALFNSIAYDLLSPNSARVRKKQEGQYQPCGTLSLVIFDFDGTIADSAPWFFSVFNGVAAQHGFRQLSEAEGQELRSKSTRDIIAALGIPRRSLSRIARDLRQRNAAASISMFGGVAGLLEQLARRGVDIAVVSSNAEANVRRVLGPSAQHITYFSCGVGLFGKASRFRNLMQGYRKAEVLAIGDETRDIEAARKVKITCAAVTWGYASQDALVKAAPDHLFNDIPDLANWLSGNTAKAATAA</sequence>
<dbReference type="SUPFAM" id="SSF56784">
    <property type="entry name" value="HAD-like"/>
    <property type="match status" value="1"/>
</dbReference>
<dbReference type="SFLD" id="SFLDS00003">
    <property type="entry name" value="Haloacid_Dehalogenase"/>
    <property type="match status" value="1"/>
</dbReference>